<dbReference type="GeneID" id="71982178"/>
<evidence type="ECO:0000313" key="1">
    <source>
        <dbReference type="EMBL" id="UJO11769.1"/>
    </source>
</evidence>
<name>A0A9Q8L6S1_PASFU</name>
<dbReference type="Proteomes" id="UP000756132">
    <property type="component" value="Chromosome 1"/>
</dbReference>
<gene>
    <name evidence="1" type="ORF">CLAFUR5_02300</name>
</gene>
<dbReference type="KEGG" id="ffu:CLAFUR5_02300"/>
<dbReference type="OrthoDB" id="10565867at2759"/>
<dbReference type="EMBL" id="CP090163">
    <property type="protein sequence ID" value="UJO11769.1"/>
    <property type="molecule type" value="Genomic_DNA"/>
</dbReference>
<evidence type="ECO:0000313" key="2">
    <source>
        <dbReference type="Proteomes" id="UP000756132"/>
    </source>
</evidence>
<dbReference type="OMA" id="FETTHEM"/>
<organism evidence="1 2">
    <name type="scientific">Passalora fulva</name>
    <name type="common">Tomato leaf mold</name>
    <name type="synonym">Cladosporium fulvum</name>
    <dbReference type="NCBI Taxonomy" id="5499"/>
    <lineage>
        <taxon>Eukaryota</taxon>
        <taxon>Fungi</taxon>
        <taxon>Dikarya</taxon>
        <taxon>Ascomycota</taxon>
        <taxon>Pezizomycotina</taxon>
        <taxon>Dothideomycetes</taxon>
        <taxon>Dothideomycetidae</taxon>
        <taxon>Mycosphaerellales</taxon>
        <taxon>Mycosphaerellaceae</taxon>
        <taxon>Fulvia</taxon>
    </lineage>
</organism>
<reference evidence="1" key="1">
    <citation type="submission" date="2021-12" db="EMBL/GenBank/DDBJ databases">
        <authorList>
            <person name="Zaccaron A."/>
            <person name="Stergiopoulos I."/>
        </authorList>
    </citation>
    <scope>NUCLEOTIDE SEQUENCE</scope>
    <source>
        <strain evidence="1">Race5_Kim</strain>
    </source>
</reference>
<reference evidence="1" key="2">
    <citation type="journal article" date="2022" name="Microb. Genom.">
        <title>A chromosome-scale genome assembly of the tomato pathogen Cladosporium fulvum reveals a compartmentalized genome architecture and the presence of a dispensable chromosome.</title>
        <authorList>
            <person name="Zaccaron A.Z."/>
            <person name="Chen L.H."/>
            <person name="Samaras A."/>
            <person name="Stergiopoulos I."/>
        </authorList>
    </citation>
    <scope>NUCLEOTIDE SEQUENCE</scope>
    <source>
        <strain evidence="1">Race5_Kim</strain>
    </source>
</reference>
<keyword evidence="2" id="KW-1185">Reference proteome</keyword>
<sequence length="302" mass="34453">MSTNNAAQRVFEIYELLEMIICQVPAHRVRDLKKVSRVWKDVVESSSAVSRATRLRPNLAADPCCKDRGTPLSNSMFRVVRSVLINCFKPVCYPPEAWIRLNPALRAVSELDKRMLRLVRGYRTRINVLLSDTLEEEPGLMEQYVTEPPVCAISLQIKHRRARCNSSGLMWTYWNTNLGEENRVTAYSRSGLKIKDLMAVRFELQKAQRSYLQMPSPSGTSVIASFWVQDQDDSGDETRTWGNAGFKSHQNSPELAYFEGDLPRFRGMIHASEEDREAAAEKDAELALTPETLRESTLEECF</sequence>
<protein>
    <recommendedName>
        <fullName evidence="3">F-box domain-containing protein</fullName>
    </recommendedName>
</protein>
<dbReference type="RefSeq" id="XP_047756135.1">
    <property type="nucleotide sequence ID" value="XM_047901448.1"/>
</dbReference>
<accession>A0A9Q8L6S1</accession>
<evidence type="ECO:0008006" key="3">
    <source>
        <dbReference type="Google" id="ProtNLM"/>
    </source>
</evidence>
<proteinExistence type="predicted"/>
<dbReference type="AlphaFoldDB" id="A0A9Q8L6S1"/>